<name>A0A1Y1XF90_9FUNG</name>
<proteinExistence type="predicted"/>
<dbReference type="EMBL" id="MCFG01000054">
    <property type="protein sequence ID" value="ORX84352.1"/>
    <property type="molecule type" value="Genomic_DNA"/>
</dbReference>
<dbReference type="AlphaFoldDB" id="A0A1Y1XF90"/>
<organism evidence="2 3">
    <name type="scientific">Anaeromyces robustus</name>
    <dbReference type="NCBI Taxonomy" id="1754192"/>
    <lineage>
        <taxon>Eukaryota</taxon>
        <taxon>Fungi</taxon>
        <taxon>Fungi incertae sedis</taxon>
        <taxon>Chytridiomycota</taxon>
        <taxon>Chytridiomycota incertae sedis</taxon>
        <taxon>Neocallimastigomycetes</taxon>
        <taxon>Neocallimastigales</taxon>
        <taxon>Neocallimastigaceae</taxon>
        <taxon>Anaeromyces</taxon>
    </lineage>
</organism>
<reference evidence="2 3" key="1">
    <citation type="submission" date="2016-08" db="EMBL/GenBank/DDBJ databases">
        <title>A Parts List for Fungal Cellulosomes Revealed by Comparative Genomics.</title>
        <authorList>
            <consortium name="DOE Joint Genome Institute"/>
            <person name="Haitjema C.H."/>
            <person name="Gilmore S.P."/>
            <person name="Henske J.K."/>
            <person name="Solomon K.V."/>
            <person name="De Groot R."/>
            <person name="Kuo A."/>
            <person name="Mondo S.J."/>
            <person name="Salamov A.A."/>
            <person name="Labutti K."/>
            <person name="Zhao Z."/>
            <person name="Chiniquy J."/>
            <person name="Barry K."/>
            <person name="Brewer H.M."/>
            <person name="Purvine S.O."/>
            <person name="Wright A.T."/>
            <person name="Boxma B."/>
            <person name="Van Alen T."/>
            <person name="Hackstein J.H."/>
            <person name="Baker S.E."/>
            <person name="Grigoriev I.V."/>
            <person name="O'Malley M.A."/>
        </authorList>
    </citation>
    <scope>NUCLEOTIDE SEQUENCE [LARGE SCALE GENOMIC DNA]</scope>
    <source>
        <strain evidence="2 3">S4</strain>
    </source>
</reference>
<sequence>MDKDSFTRYYYKNNNSNDSYNVNPQYNNNESRLFENQNEESLLKKHYKEHQAFENHYKELAELNNITNEIINKNKEIVKLNNNNNNNMPEPKKGFYKYNNNNNKSYKTNSITLSDLFKNKMNNNKYNLYPLLSDINSSNNFINNGQDHKNTLYTHEELENQYNELAELNKITNELIGKNTKIYNEGKNSLTTNSTISNNLNTNEKNKMSQNKKYNLYSSYSSIKEIDNLLYSLNNINIENDYSSNSKKELGNLKTIEELMNELNRNNTTLNMDSNNNNNDNDNDDIH</sequence>
<accession>A0A1Y1XF90</accession>
<evidence type="ECO:0000256" key="1">
    <source>
        <dbReference type="SAM" id="MobiDB-lite"/>
    </source>
</evidence>
<evidence type="ECO:0000313" key="2">
    <source>
        <dbReference type="EMBL" id="ORX84352.1"/>
    </source>
</evidence>
<gene>
    <name evidence="2" type="ORF">BCR32DRAFT_242686</name>
</gene>
<feature type="region of interest" description="Disordered" evidence="1">
    <location>
        <begin position="267"/>
        <end position="287"/>
    </location>
</feature>
<dbReference type="Proteomes" id="UP000193944">
    <property type="component" value="Unassembled WGS sequence"/>
</dbReference>
<feature type="compositionally biased region" description="Low complexity" evidence="1">
    <location>
        <begin position="267"/>
        <end position="280"/>
    </location>
</feature>
<protein>
    <submittedName>
        <fullName evidence="2">Uncharacterized protein</fullName>
    </submittedName>
</protein>
<keyword evidence="3" id="KW-1185">Reference proteome</keyword>
<comment type="caution">
    <text evidence="2">The sequence shown here is derived from an EMBL/GenBank/DDBJ whole genome shotgun (WGS) entry which is preliminary data.</text>
</comment>
<evidence type="ECO:0000313" key="3">
    <source>
        <dbReference type="Proteomes" id="UP000193944"/>
    </source>
</evidence>
<reference evidence="2 3" key="2">
    <citation type="submission" date="2016-08" db="EMBL/GenBank/DDBJ databases">
        <title>Pervasive Adenine N6-methylation of Active Genes in Fungi.</title>
        <authorList>
            <consortium name="DOE Joint Genome Institute"/>
            <person name="Mondo S.J."/>
            <person name="Dannebaum R.O."/>
            <person name="Kuo R.C."/>
            <person name="Labutti K."/>
            <person name="Haridas S."/>
            <person name="Kuo A."/>
            <person name="Salamov A."/>
            <person name="Ahrendt S.R."/>
            <person name="Lipzen A."/>
            <person name="Sullivan W."/>
            <person name="Andreopoulos W.B."/>
            <person name="Clum A."/>
            <person name="Lindquist E."/>
            <person name="Daum C."/>
            <person name="Ramamoorthy G.K."/>
            <person name="Gryganskyi A."/>
            <person name="Culley D."/>
            <person name="Magnuson J.K."/>
            <person name="James T.Y."/>
            <person name="O'Malley M.A."/>
            <person name="Stajich J.E."/>
            <person name="Spatafora J.W."/>
            <person name="Visel A."/>
            <person name="Grigoriev I.V."/>
        </authorList>
    </citation>
    <scope>NUCLEOTIDE SEQUENCE [LARGE SCALE GENOMIC DNA]</scope>
    <source>
        <strain evidence="2 3">S4</strain>
    </source>
</reference>